<protein>
    <submittedName>
        <fullName evidence="1">Uncharacterized protein</fullName>
    </submittedName>
</protein>
<comment type="caution">
    <text evidence="1">The sequence shown here is derived from an EMBL/GenBank/DDBJ whole genome shotgun (WGS) entry which is preliminary data.</text>
</comment>
<gene>
    <name evidence="1" type="ORF">GWI33_009344</name>
</gene>
<reference evidence="1" key="1">
    <citation type="submission" date="2020-08" db="EMBL/GenBank/DDBJ databases">
        <title>Genome sequencing and assembly of the red palm weevil Rhynchophorus ferrugineus.</title>
        <authorList>
            <person name="Dias G.B."/>
            <person name="Bergman C.M."/>
            <person name="Manee M."/>
        </authorList>
    </citation>
    <scope>NUCLEOTIDE SEQUENCE</scope>
    <source>
        <strain evidence="1">AA-2017</strain>
        <tissue evidence="1">Whole larva</tissue>
    </source>
</reference>
<organism evidence="1 2">
    <name type="scientific">Rhynchophorus ferrugineus</name>
    <name type="common">Red palm weevil</name>
    <name type="synonym">Curculio ferrugineus</name>
    <dbReference type="NCBI Taxonomy" id="354439"/>
    <lineage>
        <taxon>Eukaryota</taxon>
        <taxon>Metazoa</taxon>
        <taxon>Ecdysozoa</taxon>
        <taxon>Arthropoda</taxon>
        <taxon>Hexapoda</taxon>
        <taxon>Insecta</taxon>
        <taxon>Pterygota</taxon>
        <taxon>Neoptera</taxon>
        <taxon>Endopterygota</taxon>
        <taxon>Coleoptera</taxon>
        <taxon>Polyphaga</taxon>
        <taxon>Cucujiformia</taxon>
        <taxon>Curculionidae</taxon>
        <taxon>Dryophthorinae</taxon>
        <taxon>Rhynchophorus</taxon>
    </lineage>
</organism>
<accession>A0A834MD15</accession>
<dbReference type="Proteomes" id="UP000625711">
    <property type="component" value="Unassembled WGS sequence"/>
</dbReference>
<evidence type="ECO:0000313" key="2">
    <source>
        <dbReference type="Proteomes" id="UP000625711"/>
    </source>
</evidence>
<proteinExistence type="predicted"/>
<evidence type="ECO:0000313" key="1">
    <source>
        <dbReference type="EMBL" id="KAF7277171.1"/>
    </source>
</evidence>
<sequence length="88" mass="10160">MYIRLESEKILAVNIHQTTSFSLLAIRAQQNDNSDRYYFKFMHSTVETRFKARRGPHRGARLSRPGLAERHVGLYGRIAKKTKQPTAA</sequence>
<keyword evidence="2" id="KW-1185">Reference proteome</keyword>
<name>A0A834MD15_RHYFE</name>
<dbReference type="EMBL" id="JAACXV010003762">
    <property type="protein sequence ID" value="KAF7277171.1"/>
    <property type="molecule type" value="Genomic_DNA"/>
</dbReference>
<dbReference type="AlphaFoldDB" id="A0A834MD15"/>